<sequence>MQVNHLRVTLMLCSLALLLSQSFCTLDYLDDDNDLKVEEIYNSFIKQSPLNLSLVQFEEVLLSDRKLLKQIEDEASKLEAKQQKLYNKKLYSLEKQRQKANKYRIKWELFENQAQIYLNKTTQCNLTCTQNCLTNNKEQTVFSVFLTCLASECECINSFAIQNVPEPIYNKSQQNYGLGQLKNLSQQVEQGKPAVKSSEEDLIGYDIVRDCDEECDKECLDIKKYVPFDVVAQCSRQRCNCWYDYNTPIQTQIFEQKDKNQSEQISNVNVGSQELISEQQNATQILSESVEQNLNQDHAIPLIVVDKEAPVIESNQSEGIQNFNIEQSIAIVEDQVIQEQESVVQNELNNATIEINQTSDLTIPILDDSIATQQQSNVLDQQEQGSNDSIQQQEVPIEISQVADNIQVEVEEQVNSDIELTPSETITPVSVQTQQADESQIVVPDVQIENQQQPNDLQAPLAAVSFLALDDVMIKRNSELMQQKDRQLLNATLGVAALFMFAIILYQFSQRQQDKQRKKEKRQSQMSYKGINVDENNYFYFKGESDAPYQKLE</sequence>
<feature type="coiled-coil region" evidence="1">
    <location>
        <begin position="61"/>
        <end position="88"/>
    </location>
</feature>
<evidence type="ECO:0000256" key="1">
    <source>
        <dbReference type="SAM" id="Coils"/>
    </source>
</evidence>
<evidence type="ECO:0000256" key="3">
    <source>
        <dbReference type="SAM" id="SignalP"/>
    </source>
</evidence>
<dbReference type="Proteomes" id="UP000039865">
    <property type="component" value="Unassembled WGS sequence"/>
</dbReference>
<evidence type="ECO:0008006" key="6">
    <source>
        <dbReference type="Google" id="ProtNLM"/>
    </source>
</evidence>
<feature type="transmembrane region" description="Helical" evidence="2">
    <location>
        <begin position="488"/>
        <end position="508"/>
    </location>
</feature>
<protein>
    <recommendedName>
        <fullName evidence="6">Transmembrane protein</fullName>
    </recommendedName>
</protein>
<evidence type="ECO:0000313" key="4">
    <source>
        <dbReference type="EMBL" id="CDW82476.1"/>
    </source>
</evidence>
<keyword evidence="3" id="KW-0732">Signal</keyword>
<feature type="chain" id="PRO_5001729469" description="Transmembrane protein" evidence="3">
    <location>
        <begin position="21"/>
        <end position="553"/>
    </location>
</feature>
<name>A0A078AKQ5_STYLE</name>
<accession>A0A078AKQ5</accession>
<dbReference type="InParanoid" id="A0A078AKQ5"/>
<proteinExistence type="predicted"/>
<keyword evidence="1" id="KW-0175">Coiled coil</keyword>
<dbReference type="EMBL" id="CCKQ01010953">
    <property type="protein sequence ID" value="CDW82476.1"/>
    <property type="molecule type" value="Genomic_DNA"/>
</dbReference>
<keyword evidence="2" id="KW-1133">Transmembrane helix</keyword>
<evidence type="ECO:0000256" key="2">
    <source>
        <dbReference type="SAM" id="Phobius"/>
    </source>
</evidence>
<gene>
    <name evidence="4" type="primary">Contig6752.g7224</name>
    <name evidence="4" type="ORF">STYLEM_11509</name>
</gene>
<dbReference type="AlphaFoldDB" id="A0A078AKQ5"/>
<feature type="signal peptide" evidence="3">
    <location>
        <begin position="1"/>
        <end position="20"/>
    </location>
</feature>
<keyword evidence="2" id="KW-0472">Membrane</keyword>
<keyword evidence="2" id="KW-0812">Transmembrane</keyword>
<evidence type="ECO:0000313" key="5">
    <source>
        <dbReference type="Proteomes" id="UP000039865"/>
    </source>
</evidence>
<reference evidence="4 5" key="1">
    <citation type="submission" date="2014-06" db="EMBL/GenBank/DDBJ databases">
        <authorList>
            <person name="Swart Estienne"/>
        </authorList>
    </citation>
    <scope>NUCLEOTIDE SEQUENCE [LARGE SCALE GENOMIC DNA]</scope>
    <source>
        <strain evidence="4 5">130c</strain>
    </source>
</reference>
<keyword evidence="5" id="KW-1185">Reference proteome</keyword>
<organism evidence="4 5">
    <name type="scientific">Stylonychia lemnae</name>
    <name type="common">Ciliate</name>
    <dbReference type="NCBI Taxonomy" id="5949"/>
    <lineage>
        <taxon>Eukaryota</taxon>
        <taxon>Sar</taxon>
        <taxon>Alveolata</taxon>
        <taxon>Ciliophora</taxon>
        <taxon>Intramacronucleata</taxon>
        <taxon>Spirotrichea</taxon>
        <taxon>Stichotrichia</taxon>
        <taxon>Sporadotrichida</taxon>
        <taxon>Oxytrichidae</taxon>
        <taxon>Stylonychinae</taxon>
        <taxon>Stylonychia</taxon>
    </lineage>
</organism>